<dbReference type="GO" id="GO:0006260">
    <property type="term" value="P:DNA replication"/>
    <property type="evidence" value="ECO:0007669"/>
    <property type="project" value="UniProtKB-KW"/>
</dbReference>
<dbReference type="InterPro" id="IPR036869">
    <property type="entry name" value="J_dom_sf"/>
</dbReference>
<dbReference type="Pfam" id="PF00226">
    <property type="entry name" value="DnaJ"/>
    <property type="match status" value="1"/>
</dbReference>
<dbReference type="AlphaFoldDB" id="A0A9D1IBQ1"/>
<accession>A0A9D1IBQ1</accession>
<reference evidence="3" key="2">
    <citation type="journal article" date="2021" name="PeerJ">
        <title>Extensive microbial diversity within the chicken gut microbiome revealed by metagenomics and culture.</title>
        <authorList>
            <person name="Gilroy R."/>
            <person name="Ravi A."/>
            <person name="Getino M."/>
            <person name="Pursley I."/>
            <person name="Horton D.L."/>
            <person name="Alikhan N.F."/>
            <person name="Baker D."/>
            <person name="Gharbi K."/>
            <person name="Hall N."/>
            <person name="Watson M."/>
            <person name="Adriaenssens E.M."/>
            <person name="Foster-Nyarko E."/>
            <person name="Jarju S."/>
            <person name="Secka A."/>
            <person name="Antonio M."/>
            <person name="Oren A."/>
            <person name="Chaudhuri R.R."/>
            <person name="La Ragione R."/>
            <person name="Hildebrand F."/>
            <person name="Pallen M.J."/>
        </authorList>
    </citation>
    <scope>NUCLEOTIDE SEQUENCE</scope>
    <source>
        <strain evidence="3">ChiHcec3-11533</strain>
    </source>
</reference>
<feature type="domain" description="J" evidence="2">
    <location>
        <begin position="3"/>
        <end position="63"/>
    </location>
</feature>
<keyword evidence="1" id="KW-0235">DNA replication</keyword>
<dbReference type="InterPro" id="IPR011990">
    <property type="entry name" value="TPR-like_helical_dom_sf"/>
</dbReference>
<dbReference type="PANTHER" id="PTHR24074">
    <property type="entry name" value="CO-CHAPERONE PROTEIN DJLA"/>
    <property type="match status" value="1"/>
</dbReference>
<name>A0A9D1IBQ1_9FIRM</name>
<dbReference type="CDD" id="cd06257">
    <property type="entry name" value="DnaJ"/>
    <property type="match status" value="1"/>
</dbReference>
<dbReference type="SMART" id="SM00271">
    <property type="entry name" value="DnaJ"/>
    <property type="match status" value="1"/>
</dbReference>
<evidence type="ECO:0000313" key="3">
    <source>
        <dbReference type="EMBL" id="HIU33721.1"/>
    </source>
</evidence>
<evidence type="ECO:0000256" key="1">
    <source>
        <dbReference type="ARBA" id="ARBA00022705"/>
    </source>
</evidence>
<dbReference type="SUPFAM" id="SSF48452">
    <property type="entry name" value="TPR-like"/>
    <property type="match status" value="1"/>
</dbReference>
<dbReference type="Gene3D" id="1.10.287.110">
    <property type="entry name" value="DnaJ domain"/>
    <property type="match status" value="1"/>
</dbReference>
<dbReference type="SUPFAM" id="SSF46565">
    <property type="entry name" value="Chaperone J-domain"/>
    <property type="match status" value="1"/>
</dbReference>
<reference evidence="3" key="1">
    <citation type="submission" date="2020-10" db="EMBL/GenBank/DDBJ databases">
        <authorList>
            <person name="Gilroy R."/>
        </authorList>
    </citation>
    <scope>NUCLEOTIDE SEQUENCE</scope>
    <source>
        <strain evidence="3">ChiHcec3-11533</strain>
    </source>
</reference>
<organism evidence="3 4">
    <name type="scientific">Candidatus Pullichristensenella excrementigallinarum</name>
    <dbReference type="NCBI Taxonomy" id="2840907"/>
    <lineage>
        <taxon>Bacteria</taxon>
        <taxon>Bacillati</taxon>
        <taxon>Bacillota</taxon>
        <taxon>Clostridia</taxon>
        <taxon>Candidatus Pullichristensenella</taxon>
    </lineage>
</organism>
<protein>
    <submittedName>
        <fullName evidence="3">J domain-containing protein</fullName>
    </submittedName>
</protein>
<comment type="caution">
    <text evidence="3">The sequence shown here is derived from an EMBL/GenBank/DDBJ whole genome shotgun (WGS) entry which is preliminary data.</text>
</comment>
<proteinExistence type="predicted"/>
<evidence type="ECO:0000259" key="2">
    <source>
        <dbReference type="PROSITE" id="PS50076"/>
    </source>
</evidence>
<dbReference type="PROSITE" id="PS50076">
    <property type="entry name" value="DNAJ_2"/>
    <property type="match status" value="1"/>
</dbReference>
<dbReference type="EMBL" id="DVMU01000088">
    <property type="protein sequence ID" value="HIU33721.1"/>
    <property type="molecule type" value="Genomic_DNA"/>
</dbReference>
<dbReference type="Proteomes" id="UP000824072">
    <property type="component" value="Unassembled WGS sequence"/>
</dbReference>
<gene>
    <name evidence="3" type="ORF">IAB02_04085</name>
</gene>
<evidence type="ECO:0000313" key="4">
    <source>
        <dbReference type="Proteomes" id="UP000824072"/>
    </source>
</evidence>
<dbReference type="PRINTS" id="PR00625">
    <property type="entry name" value="JDOMAIN"/>
</dbReference>
<dbReference type="InterPro" id="IPR050817">
    <property type="entry name" value="DjlA_DnaK_co-chaperone"/>
</dbReference>
<dbReference type="InterPro" id="IPR001623">
    <property type="entry name" value="DnaJ_domain"/>
</dbReference>
<sequence length="160" mass="18513">MRKDFEVLGLEEGATVAEVRAAHRALARRWHPDRFLPGPEREWANQRMAEINRAYHACLPLAKGNSSSEEEKLRHARKLIENGQLEVARKLLIKLSMRTAEWNYLFGIVLLRMAEYRKALLYLSVAAHQQPGNPKYLRAQQIARRLQGPEKKPLFFGSVR</sequence>